<gene>
    <name evidence="1" type="ORF">NK6_5260</name>
</gene>
<evidence type="ECO:0000313" key="1">
    <source>
        <dbReference type="EMBL" id="BAR58419.1"/>
    </source>
</evidence>
<evidence type="ECO:0000313" key="2">
    <source>
        <dbReference type="Proteomes" id="UP000063308"/>
    </source>
</evidence>
<protein>
    <submittedName>
        <fullName evidence="1">Uncharacterized protein</fullName>
    </submittedName>
</protein>
<accession>A0A0E4BRX1</accession>
<dbReference type="AlphaFoldDB" id="A0A0E4BRX1"/>
<proteinExistence type="predicted"/>
<reference evidence="1 2" key="1">
    <citation type="submission" date="2014-11" db="EMBL/GenBank/DDBJ databases">
        <title>Symbiosis island explosion on the genome of extra-slow-growing strains of soybean bradyrhizobia with massive insertion sequences.</title>
        <authorList>
            <person name="Iida T."/>
            <person name="Minamisawa K."/>
        </authorList>
    </citation>
    <scope>NUCLEOTIDE SEQUENCE [LARGE SCALE GENOMIC DNA]</scope>
    <source>
        <strain evidence="1 2">NK6</strain>
    </source>
</reference>
<dbReference type="Proteomes" id="UP000063308">
    <property type="component" value="Chromosome"/>
</dbReference>
<dbReference type="EMBL" id="AP014685">
    <property type="protein sequence ID" value="BAR58419.1"/>
    <property type="molecule type" value="Genomic_DNA"/>
</dbReference>
<organism evidence="1 2">
    <name type="scientific">Bradyrhizobium diazoefficiens</name>
    <dbReference type="NCBI Taxonomy" id="1355477"/>
    <lineage>
        <taxon>Bacteria</taxon>
        <taxon>Pseudomonadati</taxon>
        <taxon>Pseudomonadota</taxon>
        <taxon>Alphaproteobacteria</taxon>
        <taxon>Hyphomicrobiales</taxon>
        <taxon>Nitrobacteraceae</taxon>
        <taxon>Bradyrhizobium</taxon>
    </lineage>
</organism>
<sequence length="39" mass="4638">MLDRYPVIEEWLAAKPNMVLVWHTGQSGRRMIMMLRLGH</sequence>
<name>A0A0E4BRX1_9BRAD</name>